<evidence type="ECO:0000313" key="1">
    <source>
        <dbReference type="EMBL" id="KKQ55859.1"/>
    </source>
</evidence>
<dbReference type="AlphaFoldDB" id="A0A0G0L368"/>
<organism evidence="1 2">
    <name type="scientific">Candidatus Woesebacteria bacterium GW2011_GWC1_38_13</name>
    <dbReference type="NCBI Taxonomy" id="1618583"/>
    <lineage>
        <taxon>Bacteria</taxon>
        <taxon>Candidatus Woeseibacteriota</taxon>
    </lineage>
</organism>
<accession>A0A0G0L368</accession>
<gene>
    <name evidence="1" type="ORF">US75_C0012G0002</name>
</gene>
<dbReference type="EMBL" id="LBUE01000012">
    <property type="protein sequence ID" value="KKQ55859.1"/>
    <property type="molecule type" value="Genomic_DNA"/>
</dbReference>
<comment type="caution">
    <text evidence="1">The sequence shown here is derived from an EMBL/GenBank/DDBJ whole genome shotgun (WGS) entry which is preliminary data.</text>
</comment>
<proteinExistence type="predicted"/>
<sequence length="400" mass="45386">MDQVVEAKDTIHNIRSRPDWVYYPNQDILRSYWERDIKGGFGMVNSIQSKNPKILELKKYSEGIDEKLQFLRKPVGMGHQEAELLMSKIPQKDRDAGFDATILRLQRETKYLEELEDVGISSALLTGLENGKYGAWVKFISPDSFYAKGMQKKGSAGRYIPMLDMVVIPQKAPTSEEMWLMLATEGTLPSVVSHLDHELTHDLQWNKIQRSAILGLNSAQTVSYFWLIKTYGILTSLGISNVVGVASMRIAKNLSNDGMLQEIHSFSASADSPTAKEDRFDEGEEIAGHVVGAYNLKDRELSDALYAYGLVHGLKMLGTNDRELGKLVNMAKFDKNRRFYKLEKALEKRVTEWGVNNPEDLGNLLTALNAKHDLEIRYQRHKAEEVAARELRRETGNWFA</sequence>
<reference evidence="1 2" key="1">
    <citation type="journal article" date="2015" name="Nature">
        <title>rRNA introns, odd ribosomes, and small enigmatic genomes across a large radiation of phyla.</title>
        <authorList>
            <person name="Brown C.T."/>
            <person name="Hug L.A."/>
            <person name="Thomas B.C."/>
            <person name="Sharon I."/>
            <person name="Castelle C.J."/>
            <person name="Singh A."/>
            <person name="Wilkins M.J."/>
            <person name="Williams K.H."/>
            <person name="Banfield J.F."/>
        </authorList>
    </citation>
    <scope>NUCLEOTIDE SEQUENCE [LARGE SCALE GENOMIC DNA]</scope>
</reference>
<dbReference type="Proteomes" id="UP000034096">
    <property type="component" value="Unassembled WGS sequence"/>
</dbReference>
<name>A0A0G0L368_9BACT</name>
<evidence type="ECO:0000313" key="2">
    <source>
        <dbReference type="Proteomes" id="UP000034096"/>
    </source>
</evidence>
<protein>
    <submittedName>
        <fullName evidence="1">Uncharacterized protein</fullName>
    </submittedName>
</protein>